<keyword evidence="8" id="KW-0804">Transcription</keyword>
<evidence type="ECO:0000256" key="1">
    <source>
        <dbReference type="ARBA" id="ARBA00004496"/>
    </source>
</evidence>
<dbReference type="InterPro" id="IPR002481">
    <property type="entry name" value="FUR"/>
</dbReference>
<evidence type="ECO:0000256" key="2">
    <source>
        <dbReference type="ARBA" id="ARBA00007957"/>
    </source>
</evidence>
<evidence type="ECO:0000256" key="7">
    <source>
        <dbReference type="ARBA" id="ARBA00023125"/>
    </source>
</evidence>
<feature type="binding site" evidence="9">
    <location>
        <position position="134"/>
    </location>
    <ligand>
        <name>Zn(2+)</name>
        <dbReference type="ChEBI" id="CHEBI:29105"/>
    </ligand>
</feature>
<keyword evidence="4" id="KW-0678">Repressor</keyword>
<dbReference type="GO" id="GO:0000976">
    <property type="term" value="F:transcription cis-regulatory region binding"/>
    <property type="evidence" value="ECO:0007669"/>
    <property type="project" value="TreeGrafter"/>
</dbReference>
<dbReference type="PANTHER" id="PTHR33202">
    <property type="entry name" value="ZINC UPTAKE REGULATION PROTEIN"/>
    <property type="match status" value="1"/>
</dbReference>
<comment type="cofactor">
    <cofactor evidence="9">
        <name>Zn(2+)</name>
        <dbReference type="ChEBI" id="CHEBI:29105"/>
    </cofactor>
    <text evidence="9">Binds 1 zinc ion per subunit.</text>
</comment>
<dbReference type="GO" id="GO:0045892">
    <property type="term" value="P:negative regulation of DNA-templated transcription"/>
    <property type="evidence" value="ECO:0007669"/>
    <property type="project" value="TreeGrafter"/>
</dbReference>
<evidence type="ECO:0000256" key="5">
    <source>
        <dbReference type="ARBA" id="ARBA00022833"/>
    </source>
</evidence>
<keyword evidence="6" id="KW-0805">Transcription regulation</keyword>
<feature type="binding site" evidence="9">
    <location>
        <position position="137"/>
    </location>
    <ligand>
        <name>Zn(2+)</name>
        <dbReference type="ChEBI" id="CHEBI:29105"/>
    </ligand>
</feature>
<dbReference type="Gene3D" id="1.10.10.10">
    <property type="entry name" value="Winged helix-like DNA-binding domain superfamily/Winged helix DNA-binding domain"/>
    <property type="match status" value="1"/>
</dbReference>
<reference evidence="11 12" key="1">
    <citation type="submission" date="2018-10" db="EMBL/GenBank/DDBJ databases">
        <title>Genomic Encyclopedia of Type Strains, Phase IV (KMG-IV): sequencing the most valuable type-strain genomes for metagenomic binning, comparative biology and taxonomic classification.</title>
        <authorList>
            <person name="Goeker M."/>
        </authorList>
    </citation>
    <scope>NUCLEOTIDE SEQUENCE [LARGE SCALE GENOMIC DNA]</scope>
    <source>
        <strain evidence="11 12">DSM 22653</strain>
    </source>
</reference>
<dbReference type="GO" id="GO:0008270">
    <property type="term" value="F:zinc ion binding"/>
    <property type="evidence" value="ECO:0007669"/>
    <property type="project" value="TreeGrafter"/>
</dbReference>
<evidence type="ECO:0000256" key="9">
    <source>
        <dbReference type="PIRSR" id="PIRSR602481-1"/>
    </source>
</evidence>
<comment type="cofactor">
    <cofactor evidence="10">
        <name>Mn(2+)</name>
        <dbReference type="ChEBI" id="CHEBI:29035"/>
    </cofactor>
    <cofactor evidence="10">
        <name>Fe(2+)</name>
        <dbReference type="ChEBI" id="CHEBI:29033"/>
    </cofactor>
    <text evidence="10">Binds 1 Mn(2+) or Fe(2+) ion per subunit.</text>
</comment>
<keyword evidence="7" id="KW-0238">DNA-binding</keyword>
<gene>
    <name evidence="11" type="ORF">C7438_0578</name>
</gene>
<evidence type="ECO:0000313" key="12">
    <source>
        <dbReference type="Proteomes" id="UP000267019"/>
    </source>
</evidence>
<sequence length="148" mass="17209">MRVEEALRRLEDEGYKATNKREAILRTLAREDRYLTAKDLFALLHDDYPYLSFDTIYRNLRLFEALGIVTSIEFDGQRRFRLRCDTEEHHHHFICIRCGATMVIPGCPLDVLPLNGLDPDVLIVDHKFELYGLCPRCRKEVGDVTAVV</sequence>
<comment type="caution">
    <text evidence="11">The sequence shown here is derived from an EMBL/GenBank/DDBJ whole genome shotgun (WGS) entry which is preliminary data.</text>
</comment>
<dbReference type="Gene3D" id="3.30.1490.190">
    <property type="match status" value="1"/>
</dbReference>
<dbReference type="CDD" id="cd07153">
    <property type="entry name" value="Fur_like"/>
    <property type="match status" value="1"/>
</dbReference>
<dbReference type="Proteomes" id="UP000267019">
    <property type="component" value="Unassembled WGS sequence"/>
</dbReference>
<feature type="binding site" evidence="10">
    <location>
        <position position="126"/>
    </location>
    <ligand>
        <name>Fe cation</name>
        <dbReference type="ChEBI" id="CHEBI:24875"/>
    </ligand>
</feature>
<keyword evidence="12" id="KW-1185">Reference proteome</keyword>
<organism evidence="11 12">
    <name type="scientific">Brockia lithotrophica</name>
    <dbReference type="NCBI Taxonomy" id="933949"/>
    <lineage>
        <taxon>Bacteria</taxon>
        <taxon>Bacillati</taxon>
        <taxon>Bacillota</taxon>
        <taxon>Bacilli</taxon>
        <taxon>Bacillales</taxon>
        <taxon>Bacillales Family X. Incertae Sedis</taxon>
        <taxon>Brockia</taxon>
    </lineage>
</organism>
<evidence type="ECO:0000256" key="8">
    <source>
        <dbReference type="ARBA" id="ARBA00023163"/>
    </source>
</evidence>
<dbReference type="AlphaFoldDB" id="A0A660L6G9"/>
<comment type="subcellular location">
    <subcellularLocation>
        <location evidence="1">Cytoplasm</location>
    </subcellularLocation>
</comment>
<dbReference type="GO" id="GO:0003700">
    <property type="term" value="F:DNA-binding transcription factor activity"/>
    <property type="evidence" value="ECO:0007669"/>
    <property type="project" value="InterPro"/>
</dbReference>
<evidence type="ECO:0000256" key="4">
    <source>
        <dbReference type="ARBA" id="ARBA00022491"/>
    </source>
</evidence>
<dbReference type="PANTHER" id="PTHR33202:SF1">
    <property type="entry name" value="FERRIC UPTAKE REGULATION PROTEIN"/>
    <property type="match status" value="1"/>
</dbReference>
<protein>
    <submittedName>
        <fullName evidence="11">Fur family zinc uptake regulator</fullName>
    </submittedName>
</protein>
<accession>A0A660L6G9</accession>
<evidence type="ECO:0000256" key="3">
    <source>
        <dbReference type="ARBA" id="ARBA00022490"/>
    </source>
</evidence>
<dbReference type="GO" id="GO:0005737">
    <property type="term" value="C:cytoplasm"/>
    <property type="evidence" value="ECO:0007669"/>
    <property type="project" value="UniProtKB-SubCell"/>
</dbReference>
<keyword evidence="10" id="KW-0408">Iron</keyword>
<dbReference type="SUPFAM" id="SSF46785">
    <property type="entry name" value="Winged helix' DNA-binding domain"/>
    <property type="match status" value="1"/>
</dbReference>
<keyword evidence="9" id="KW-0479">Metal-binding</keyword>
<dbReference type="InterPro" id="IPR036390">
    <property type="entry name" value="WH_DNA-bd_sf"/>
</dbReference>
<keyword evidence="3" id="KW-0963">Cytoplasm</keyword>
<dbReference type="RefSeq" id="WP_121443808.1">
    <property type="nucleotide sequence ID" value="NZ_RBIJ01000001.1"/>
</dbReference>
<name>A0A660L6G9_9BACL</name>
<evidence type="ECO:0000313" key="11">
    <source>
        <dbReference type="EMBL" id="RKQ88925.1"/>
    </source>
</evidence>
<dbReference type="GO" id="GO:1900376">
    <property type="term" value="P:regulation of secondary metabolite biosynthetic process"/>
    <property type="evidence" value="ECO:0007669"/>
    <property type="project" value="TreeGrafter"/>
</dbReference>
<feature type="binding site" evidence="9">
    <location>
        <position position="98"/>
    </location>
    <ligand>
        <name>Zn(2+)</name>
        <dbReference type="ChEBI" id="CHEBI:29105"/>
    </ligand>
</feature>
<dbReference type="InterPro" id="IPR043135">
    <property type="entry name" value="Fur_C"/>
</dbReference>
<evidence type="ECO:0000256" key="6">
    <source>
        <dbReference type="ARBA" id="ARBA00023015"/>
    </source>
</evidence>
<dbReference type="EMBL" id="RBIJ01000001">
    <property type="protein sequence ID" value="RKQ88925.1"/>
    <property type="molecule type" value="Genomic_DNA"/>
</dbReference>
<dbReference type="InterPro" id="IPR036388">
    <property type="entry name" value="WH-like_DNA-bd_sf"/>
</dbReference>
<proteinExistence type="inferred from homology"/>
<feature type="binding site" evidence="9">
    <location>
        <position position="95"/>
    </location>
    <ligand>
        <name>Zn(2+)</name>
        <dbReference type="ChEBI" id="CHEBI:29105"/>
    </ligand>
</feature>
<feature type="binding site" evidence="10">
    <location>
        <position position="89"/>
    </location>
    <ligand>
        <name>Fe cation</name>
        <dbReference type="ChEBI" id="CHEBI:24875"/>
    </ligand>
</feature>
<keyword evidence="5 9" id="KW-0862">Zinc</keyword>
<dbReference type="OrthoDB" id="8659436at2"/>
<dbReference type="Pfam" id="PF01475">
    <property type="entry name" value="FUR"/>
    <property type="match status" value="1"/>
</dbReference>
<comment type="similarity">
    <text evidence="2">Belongs to the Fur family.</text>
</comment>
<evidence type="ECO:0000256" key="10">
    <source>
        <dbReference type="PIRSR" id="PIRSR602481-2"/>
    </source>
</evidence>